<keyword evidence="4" id="KW-0533">Nickel</keyword>
<sequence length="336" mass="37169">MFLERTFLSMKKLIFTAALPYYLLSFLLHAIALLCLWLAASQQPTFWGLGLLAYTLGLRHAFDADHIAAIDNTVRKLVNQRQPATGVGFYFSLGHSTVVCLLILVVSISMPLVKQHLPILESLGGRIGGLVSGSFLLILAFANLLIFINLYRTTRQSATTTDELLQQRGFLTRILAPLLRLINHSWQMYPIGFLFGLGFDTATEIALIALSAGHAQTAVGWGVAAFPLLFAAGMNLMDTTDSVMMTGAYQWAFATPERKRHYNLTVTAISVIAAFMIGNIELLQVGVSLMKKASGMWLWLGNLEFGQVGYYLVALLLIVWAAAYLSWHRKTHKLAE</sequence>
<feature type="transmembrane region" description="Helical" evidence="8">
    <location>
        <begin position="264"/>
        <end position="288"/>
    </location>
</feature>
<dbReference type="GO" id="GO:0012505">
    <property type="term" value="C:endomembrane system"/>
    <property type="evidence" value="ECO:0007669"/>
    <property type="project" value="UniProtKB-SubCell"/>
</dbReference>
<comment type="similarity">
    <text evidence="2 8">Belongs to the NiCoT transporter (TC 2.A.52) family.</text>
</comment>
<dbReference type="GO" id="GO:0005886">
    <property type="term" value="C:plasma membrane"/>
    <property type="evidence" value="ECO:0007669"/>
    <property type="project" value="UniProtKB-SubCell"/>
</dbReference>
<keyword evidence="6 8" id="KW-1133">Transmembrane helix</keyword>
<evidence type="ECO:0000256" key="5">
    <source>
        <dbReference type="ARBA" id="ARBA00022692"/>
    </source>
</evidence>
<evidence type="ECO:0000313" key="10">
    <source>
        <dbReference type="Proteomes" id="UP000012042"/>
    </source>
</evidence>
<evidence type="ECO:0000256" key="7">
    <source>
        <dbReference type="ARBA" id="ARBA00023136"/>
    </source>
</evidence>
<proteinExistence type="inferred from homology"/>
<dbReference type="Pfam" id="PF03824">
    <property type="entry name" value="NicO"/>
    <property type="match status" value="1"/>
</dbReference>
<dbReference type="EMBL" id="AP012167">
    <property type="protein sequence ID" value="BAN07472.1"/>
    <property type="molecule type" value="Genomic_DNA"/>
</dbReference>
<reference evidence="9 10" key="1">
    <citation type="journal article" date="2013" name="PLoS ONE">
        <title>Genomic Analysis by Deep Sequencing of the Probiotic Lactobacillus brevis KB290 Harboring Nine Plasmids Reveals Genomic Stability.</title>
        <authorList>
            <person name="Fukao M."/>
            <person name="Oshima K."/>
            <person name="Morita H."/>
            <person name="Toh H."/>
            <person name="Suda W."/>
            <person name="Kim S.W."/>
            <person name="Suzuki S."/>
            <person name="Yakabe T."/>
            <person name="Hattori M."/>
            <person name="Yajima N."/>
        </authorList>
    </citation>
    <scope>NUCLEOTIDE SEQUENCE [LARGE SCALE GENOMIC DNA]</scope>
    <source>
        <strain evidence="9 10">KB290</strain>
    </source>
</reference>
<dbReference type="PANTHER" id="PTHR31611">
    <property type="entry name" value="HIGH-AFFINITY NICKEL TRANSPORT PROTEIN NIC1"/>
    <property type="match status" value="1"/>
</dbReference>
<name>M5AGL2_LEVBR</name>
<feature type="transmembrane region" description="Helical" evidence="8">
    <location>
        <begin position="188"/>
        <end position="212"/>
    </location>
</feature>
<evidence type="ECO:0000256" key="1">
    <source>
        <dbReference type="ARBA" id="ARBA00004127"/>
    </source>
</evidence>
<comment type="subcellular location">
    <subcellularLocation>
        <location evidence="8">Cell membrane</location>
        <topology evidence="8">Multi-pass membrane protein</topology>
    </subcellularLocation>
    <subcellularLocation>
        <location evidence="1">Endomembrane system</location>
        <topology evidence="1">Multi-pass membrane protein</topology>
    </subcellularLocation>
</comment>
<keyword evidence="3 8" id="KW-0813">Transport</keyword>
<dbReference type="InterPro" id="IPR004688">
    <property type="entry name" value="Ni/Co_transpt"/>
</dbReference>
<feature type="transmembrane region" description="Helical" evidence="8">
    <location>
        <begin position="46"/>
        <end position="62"/>
    </location>
</feature>
<feature type="transmembrane region" description="Helical" evidence="8">
    <location>
        <begin position="130"/>
        <end position="151"/>
    </location>
</feature>
<feature type="transmembrane region" description="Helical" evidence="8">
    <location>
        <begin position="83"/>
        <end position="110"/>
    </location>
</feature>
<dbReference type="PATRIC" id="fig|1001583.3.peg.1827"/>
<dbReference type="Proteomes" id="UP000012042">
    <property type="component" value="Chromosome"/>
</dbReference>
<evidence type="ECO:0000256" key="4">
    <source>
        <dbReference type="ARBA" id="ARBA00022596"/>
    </source>
</evidence>
<gene>
    <name evidence="9" type="ORF">LVISKB_1837</name>
</gene>
<dbReference type="AlphaFoldDB" id="M5AGL2"/>
<organism evidence="9 10">
    <name type="scientific">Levilactobacillus brevis KB290</name>
    <dbReference type="NCBI Taxonomy" id="1001583"/>
    <lineage>
        <taxon>Bacteria</taxon>
        <taxon>Bacillati</taxon>
        <taxon>Bacillota</taxon>
        <taxon>Bacilli</taxon>
        <taxon>Lactobacillales</taxon>
        <taxon>Lactobacillaceae</taxon>
        <taxon>Levilactobacillus</taxon>
    </lineage>
</organism>
<evidence type="ECO:0000256" key="6">
    <source>
        <dbReference type="ARBA" id="ARBA00022989"/>
    </source>
</evidence>
<feature type="transmembrane region" description="Helical" evidence="8">
    <location>
        <begin position="218"/>
        <end position="237"/>
    </location>
</feature>
<feature type="transmembrane region" description="Helical" evidence="8">
    <location>
        <begin position="308"/>
        <end position="327"/>
    </location>
</feature>
<feature type="transmembrane region" description="Helical" evidence="8">
    <location>
        <begin position="21"/>
        <end position="40"/>
    </location>
</feature>
<keyword evidence="7 8" id="KW-0472">Membrane</keyword>
<dbReference type="HOGENOM" id="CLU_036094_2_0_9"/>
<accession>M5AGL2</accession>
<dbReference type="KEGG" id="lbk:LVISKB_1837"/>
<keyword evidence="5 8" id="KW-0812">Transmembrane</keyword>
<evidence type="ECO:0000313" key="9">
    <source>
        <dbReference type="EMBL" id="BAN07472.1"/>
    </source>
</evidence>
<evidence type="ECO:0000256" key="8">
    <source>
        <dbReference type="RuleBase" id="RU362101"/>
    </source>
</evidence>
<protein>
    <recommendedName>
        <fullName evidence="8">Nickel/cobalt efflux system</fullName>
    </recommendedName>
</protein>
<dbReference type="InterPro" id="IPR011541">
    <property type="entry name" value="Ni/Co_transpt_high_affinity"/>
</dbReference>
<dbReference type="GO" id="GO:0015099">
    <property type="term" value="F:nickel cation transmembrane transporter activity"/>
    <property type="evidence" value="ECO:0007669"/>
    <property type="project" value="UniProtKB-UniRule"/>
</dbReference>
<dbReference type="PANTHER" id="PTHR31611:SF0">
    <property type="entry name" value="HIGH-AFFINITY NICKEL TRANSPORT PROTEIN NIC1"/>
    <property type="match status" value="1"/>
</dbReference>
<evidence type="ECO:0000256" key="3">
    <source>
        <dbReference type="ARBA" id="ARBA00022448"/>
    </source>
</evidence>
<evidence type="ECO:0000256" key="2">
    <source>
        <dbReference type="ARBA" id="ARBA00010892"/>
    </source>
</evidence>